<gene>
    <name evidence="2" type="primary">Acey_s0008.g365</name>
    <name evidence="2" type="ORF">Y032_0008g365</name>
</gene>
<accession>A0A016VL72</accession>
<keyword evidence="3" id="KW-1185">Reference proteome</keyword>
<protein>
    <submittedName>
        <fullName evidence="2">Uncharacterized protein</fullName>
    </submittedName>
</protein>
<proteinExistence type="predicted"/>
<dbReference type="Proteomes" id="UP000024635">
    <property type="component" value="Unassembled WGS sequence"/>
</dbReference>
<feature type="compositionally biased region" description="Basic residues" evidence="1">
    <location>
        <begin position="35"/>
        <end position="49"/>
    </location>
</feature>
<evidence type="ECO:0000313" key="3">
    <source>
        <dbReference type="Proteomes" id="UP000024635"/>
    </source>
</evidence>
<comment type="caution">
    <text evidence="2">The sequence shown here is derived from an EMBL/GenBank/DDBJ whole genome shotgun (WGS) entry which is preliminary data.</text>
</comment>
<dbReference type="EMBL" id="JARK01001344">
    <property type="protein sequence ID" value="EYC28165.1"/>
    <property type="molecule type" value="Genomic_DNA"/>
</dbReference>
<name>A0A016VL72_9BILA</name>
<organism evidence="2 3">
    <name type="scientific">Ancylostoma ceylanicum</name>
    <dbReference type="NCBI Taxonomy" id="53326"/>
    <lineage>
        <taxon>Eukaryota</taxon>
        <taxon>Metazoa</taxon>
        <taxon>Ecdysozoa</taxon>
        <taxon>Nematoda</taxon>
        <taxon>Chromadorea</taxon>
        <taxon>Rhabditida</taxon>
        <taxon>Rhabditina</taxon>
        <taxon>Rhabditomorpha</taxon>
        <taxon>Strongyloidea</taxon>
        <taxon>Ancylostomatidae</taxon>
        <taxon>Ancylostomatinae</taxon>
        <taxon>Ancylostoma</taxon>
    </lineage>
</organism>
<dbReference type="AlphaFoldDB" id="A0A016VL72"/>
<evidence type="ECO:0000313" key="2">
    <source>
        <dbReference type="EMBL" id="EYC28165.1"/>
    </source>
</evidence>
<reference evidence="3" key="1">
    <citation type="journal article" date="2015" name="Nat. Genet.">
        <title>The genome and transcriptome of the zoonotic hookworm Ancylostoma ceylanicum identify infection-specific gene families.</title>
        <authorList>
            <person name="Schwarz E.M."/>
            <person name="Hu Y."/>
            <person name="Antoshechkin I."/>
            <person name="Miller M.M."/>
            <person name="Sternberg P.W."/>
            <person name="Aroian R.V."/>
        </authorList>
    </citation>
    <scope>NUCLEOTIDE SEQUENCE</scope>
    <source>
        <strain evidence="3">HY135</strain>
    </source>
</reference>
<feature type="region of interest" description="Disordered" evidence="1">
    <location>
        <begin position="21"/>
        <end position="73"/>
    </location>
</feature>
<sequence>MPRENVQETATNLGFFSSAGADVQNNAEKKEKMMTKKKKKKKKKKKNNKNYHSNACKMFIRGKNKATKAQQRQ</sequence>
<evidence type="ECO:0000256" key="1">
    <source>
        <dbReference type="SAM" id="MobiDB-lite"/>
    </source>
</evidence>